<dbReference type="Pfam" id="PF13577">
    <property type="entry name" value="SnoaL_4"/>
    <property type="match status" value="1"/>
</dbReference>
<evidence type="ECO:0000313" key="3">
    <source>
        <dbReference type="Proteomes" id="UP000824998"/>
    </source>
</evidence>
<proteinExistence type="predicted"/>
<accession>A0A9P7YMB0</accession>
<dbReference type="OrthoDB" id="5208229at2759"/>
<dbReference type="Proteomes" id="UP000824998">
    <property type="component" value="Unassembled WGS sequence"/>
</dbReference>
<evidence type="ECO:0000259" key="1">
    <source>
        <dbReference type="Pfam" id="PF13577"/>
    </source>
</evidence>
<gene>
    <name evidence="2" type="ORF">BJ875DRAFT_236103</name>
</gene>
<keyword evidence="3" id="KW-1185">Reference proteome</keyword>
<dbReference type="EMBL" id="MU251411">
    <property type="protein sequence ID" value="KAG9236289.1"/>
    <property type="molecule type" value="Genomic_DNA"/>
</dbReference>
<comment type="caution">
    <text evidence="2">The sequence shown here is derived from an EMBL/GenBank/DDBJ whole genome shotgun (WGS) entry which is preliminary data.</text>
</comment>
<dbReference type="InterPro" id="IPR032710">
    <property type="entry name" value="NTF2-like_dom_sf"/>
</dbReference>
<dbReference type="SUPFAM" id="SSF54427">
    <property type="entry name" value="NTF2-like"/>
    <property type="match status" value="1"/>
</dbReference>
<reference evidence="2" key="1">
    <citation type="journal article" date="2021" name="IMA Fungus">
        <title>Genomic characterization of three marine fungi, including Emericellopsis atlantica sp. nov. with signatures of a generalist lifestyle and marine biomass degradation.</title>
        <authorList>
            <person name="Hagestad O.C."/>
            <person name="Hou L."/>
            <person name="Andersen J.H."/>
            <person name="Hansen E.H."/>
            <person name="Altermark B."/>
            <person name="Li C."/>
            <person name="Kuhnert E."/>
            <person name="Cox R.J."/>
            <person name="Crous P.W."/>
            <person name="Spatafora J.W."/>
            <person name="Lail K."/>
            <person name="Amirebrahimi M."/>
            <person name="Lipzen A."/>
            <person name="Pangilinan J."/>
            <person name="Andreopoulos W."/>
            <person name="Hayes R.D."/>
            <person name="Ng V."/>
            <person name="Grigoriev I.V."/>
            <person name="Jackson S.A."/>
            <person name="Sutton T.D.S."/>
            <person name="Dobson A.D.W."/>
            <person name="Rama T."/>
        </authorList>
    </citation>
    <scope>NUCLEOTIDE SEQUENCE</scope>
    <source>
        <strain evidence="2">TRa018bII</strain>
    </source>
</reference>
<dbReference type="AlphaFoldDB" id="A0A9P7YMB0"/>
<dbReference type="InterPro" id="IPR037401">
    <property type="entry name" value="SnoaL-like"/>
</dbReference>
<name>A0A9P7YMB0_9HELO</name>
<sequence length="172" mass="19029">MSDYDIQSYLLDRANIHDVITKMSLYLDLKRFTSLASDVFADKMQVDYSSLLGGEPYELTGEKQAVTWMEQLGGMDCWQHVTTSILIELPQPGKGVGIPKNAGALANCVARLERREARGGPEASNGGRYDLEVIRTNKSGNPWRISRLKADVVWFAGNMGVYEGVENKPAEG</sequence>
<protein>
    <submittedName>
        <fullName evidence="2">SnoaL-like domain-containing protein</fullName>
    </submittedName>
</protein>
<organism evidence="2 3">
    <name type="scientific">Amylocarpus encephaloides</name>
    <dbReference type="NCBI Taxonomy" id="45428"/>
    <lineage>
        <taxon>Eukaryota</taxon>
        <taxon>Fungi</taxon>
        <taxon>Dikarya</taxon>
        <taxon>Ascomycota</taxon>
        <taxon>Pezizomycotina</taxon>
        <taxon>Leotiomycetes</taxon>
        <taxon>Helotiales</taxon>
        <taxon>Helotiales incertae sedis</taxon>
        <taxon>Amylocarpus</taxon>
    </lineage>
</organism>
<evidence type="ECO:0000313" key="2">
    <source>
        <dbReference type="EMBL" id="KAG9236289.1"/>
    </source>
</evidence>
<dbReference type="Gene3D" id="3.10.450.50">
    <property type="match status" value="1"/>
</dbReference>
<feature type="domain" description="SnoaL-like" evidence="1">
    <location>
        <begin position="9"/>
        <end position="149"/>
    </location>
</feature>